<dbReference type="EC" id="6.1.1.15" evidence="3"/>
<sequence>MRGLSWHGACLGGGLGMLGTTVTLYNTLDELGIDYTEVTHPAVTTMEAAQFVRTLIDGTPIKNLFLTNRKGNYYLVLMSEDRRADLKALAQIIGTGRLSFANADDLRRVLNLEPGSVTPLALINDADQQVEVLVDTALAGQRLLMHPNTNTKAMSPEYGDLLRFIGHTGHGYRFI</sequence>
<dbReference type="AlphaFoldDB" id="A0A806FP61"/>
<protein>
    <submittedName>
        <fullName evidence="3">Proline--tRNA ligase</fullName>
        <ecNumber evidence="3">6.1.1.15</ecNumber>
    </submittedName>
</protein>
<dbReference type="KEGG" id="bnm:BALAC2494_00700"/>
<dbReference type="GO" id="GO:0002161">
    <property type="term" value="F:aminoacyl-tRNA deacylase activity"/>
    <property type="evidence" value="ECO:0007669"/>
    <property type="project" value="InterPro"/>
</dbReference>
<comment type="similarity">
    <text evidence="1">Belongs to the PRORSD1 family.</text>
</comment>
<dbReference type="InterPro" id="IPR007214">
    <property type="entry name" value="YbaK/aa-tRNA-synth-assoc-dom"/>
</dbReference>
<dbReference type="GO" id="GO:0004827">
    <property type="term" value="F:proline-tRNA ligase activity"/>
    <property type="evidence" value="ECO:0007669"/>
    <property type="project" value="UniProtKB-EC"/>
</dbReference>
<keyword evidence="3" id="KW-0436">Ligase</keyword>
<proteinExistence type="inferred from homology"/>
<reference evidence="3 4" key="1">
    <citation type="journal article" date="2011" name="J. Bacteriol.">
        <title>Genome Sequence of the Probiotic Strain Bifidobacterium animalis subsp. lactis CNCM I-2494.</title>
        <authorList>
            <person name="Chervaux C."/>
            <person name="Grimaldi C."/>
            <person name="Bolotin A."/>
            <person name="Quinquis B."/>
            <person name="Legrain-Raspaud S."/>
            <person name="van Hylckama Vlieg J.E."/>
            <person name="Denariaz G."/>
            <person name="Smokvina T."/>
        </authorList>
    </citation>
    <scope>NUCLEOTIDE SEQUENCE [LARGE SCALE GENOMIC DNA]</scope>
    <source>
        <strain evidence="3 4">CNCM I-2494</strain>
    </source>
</reference>
<dbReference type="Proteomes" id="UP000008394">
    <property type="component" value="Chromosome"/>
</dbReference>
<feature type="domain" description="YbaK/aminoacyl-tRNA synthetase-associated" evidence="2">
    <location>
        <begin position="40"/>
        <end position="164"/>
    </location>
</feature>
<dbReference type="EMBL" id="CP002915">
    <property type="protein sequence ID" value="AEK30406.1"/>
    <property type="molecule type" value="Genomic_DNA"/>
</dbReference>
<name>A0A806FP61_BIFAN</name>
<evidence type="ECO:0000256" key="1">
    <source>
        <dbReference type="ARBA" id="ARBA00010201"/>
    </source>
</evidence>
<dbReference type="PANTHER" id="PTHR31423:SF3">
    <property type="entry name" value="PROLYL-TRNA SYNTHETASE ASSOCIATED DOMAIN-CONTAINING PROTEIN 1-RELATED"/>
    <property type="match status" value="1"/>
</dbReference>
<dbReference type="PANTHER" id="PTHR31423">
    <property type="entry name" value="YBAK DOMAIN-CONTAINING PROTEIN"/>
    <property type="match status" value="1"/>
</dbReference>
<accession>A0A806FP61</accession>
<evidence type="ECO:0000259" key="2">
    <source>
        <dbReference type="Pfam" id="PF04073"/>
    </source>
</evidence>
<dbReference type="InterPro" id="IPR040285">
    <property type="entry name" value="ProX/PRXD1"/>
</dbReference>
<gene>
    <name evidence="3" type="ORF">BALAC2494_00700</name>
</gene>
<dbReference type="Gene3D" id="3.90.960.10">
    <property type="entry name" value="YbaK/aminoacyl-tRNA synthetase-associated domain"/>
    <property type="match status" value="1"/>
</dbReference>
<dbReference type="CDD" id="cd04335">
    <property type="entry name" value="PrdX_deacylase"/>
    <property type="match status" value="1"/>
</dbReference>
<evidence type="ECO:0000313" key="3">
    <source>
        <dbReference type="EMBL" id="AEK30406.1"/>
    </source>
</evidence>
<dbReference type="Pfam" id="PF04073">
    <property type="entry name" value="tRNA_edit"/>
    <property type="match status" value="1"/>
</dbReference>
<evidence type="ECO:0000313" key="4">
    <source>
        <dbReference type="Proteomes" id="UP000008394"/>
    </source>
</evidence>
<dbReference type="InterPro" id="IPR036754">
    <property type="entry name" value="YbaK/aa-tRNA-synt-asso_dom_sf"/>
</dbReference>
<dbReference type="SUPFAM" id="SSF55826">
    <property type="entry name" value="YbaK/ProRS associated domain"/>
    <property type="match status" value="1"/>
</dbReference>
<organism evidence="3 4">
    <name type="scientific">Bifidobacterium animalis subsp. lactis CNCM I-2494</name>
    <dbReference type="NCBI Taxonomy" id="1042403"/>
    <lineage>
        <taxon>Bacteria</taxon>
        <taxon>Bacillati</taxon>
        <taxon>Actinomycetota</taxon>
        <taxon>Actinomycetes</taxon>
        <taxon>Bifidobacteriales</taxon>
        <taxon>Bifidobacteriaceae</taxon>
        <taxon>Bifidobacterium</taxon>
    </lineage>
</organism>